<sequence length="62" mass="6910">MLDAIVALRPKTIEKIRARDVACVAKQGKLETLQRLHELGAEPDAEVAQEADDDSVQSCHYY</sequence>
<proteinExistence type="predicted"/>
<evidence type="ECO:0008006" key="3">
    <source>
        <dbReference type="Google" id="ProtNLM"/>
    </source>
</evidence>
<dbReference type="Proteomes" id="UP001161669">
    <property type="component" value="Segment"/>
</dbReference>
<dbReference type="KEGG" id="vg:80540785"/>
<evidence type="ECO:0000313" key="1">
    <source>
        <dbReference type="EMBL" id="BBI30433.1"/>
    </source>
</evidence>
<reference evidence="2" key="1">
    <citation type="journal article" date="2019" name="J. Virol.">
        <title>Medusavirus, a novel large DNA virus discovered from hot spring water.</title>
        <authorList>
            <person name="Yoshikawa G."/>
            <person name="Blanc-Mathieu R."/>
            <person name="Song C."/>
            <person name="Kayama Y."/>
            <person name="Mochizuki T."/>
            <person name="Murata K."/>
            <person name="Ogata H."/>
            <person name="Takemura M."/>
        </authorList>
    </citation>
    <scope>NUCLEOTIDE SEQUENCE [LARGE SCALE GENOMIC DNA]</scope>
</reference>
<organism evidence="1 2">
    <name type="scientific">Acanthamoeba castellanii medusavirus J1</name>
    <dbReference type="NCBI Taxonomy" id="3114988"/>
    <lineage>
        <taxon>Viruses</taxon>
        <taxon>Varidnaviria</taxon>
        <taxon>Bamfordvirae</taxon>
        <taxon>Nucleocytoviricota</taxon>
        <taxon>Megaviricetes</taxon>
        <taxon>Mamonoviridae</taxon>
        <taxon>Medusavirus</taxon>
        <taxon>Medusavirus medusae</taxon>
    </lineage>
</organism>
<dbReference type="EMBL" id="AP018495">
    <property type="protein sequence ID" value="BBI30433.1"/>
    <property type="molecule type" value="Genomic_DNA"/>
</dbReference>
<protein>
    <recommendedName>
        <fullName evidence="3">Ankyrin repeat protein</fullName>
    </recommendedName>
</protein>
<name>A0A3T1CX79_9VIRU</name>
<keyword evidence="2" id="KW-1185">Reference proteome</keyword>
<accession>A0A3T1CX79</accession>
<evidence type="ECO:0000313" key="2">
    <source>
        <dbReference type="Proteomes" id="UP001161669"/>
    </source>
</evidence>